<evidence type="ECO:0008006" key="4">
    <source>
        <dbReference type="Google" id="ProtNLM"/>
    </source>
</evidence>
<proteinExistence type="predicted"/>
<dbReference type="EMBL" id="QLLG01000175">
    <property type="protein sequence ID" value="RMX67156.1"/>
    <property type="molecule type" value="Genomic_DNA"/>
</dbReference>
<name>A0A3M6VNN3_9STRA</name>
<evidence type="ECO:0000313" key="3">
    <source>
        <dbReference type="Proteomes" id="UP000282087"/>
    </source>
</evidence>
<keyword evidence="1" id="KW-0732">Signal</keyword>
<protein>
    <recommendedName>
        <fullName evidence="4">RxLR effector protein</fullName>
    </recommendedName>
</protein>
<dbReference type="PROSITE" id="PS51257">
    <property type="entry name" value="PROKAR_LIPOPROTEIN"/>
    <property type="match status" value="1"/>
</dbReference>
<reference evidence="2 3" key="1">
    <citation type="submission" date="2018-06" db="EMBL/GenBank/DDBJ databases">
        <title>Comparative genomics of downy mildews reveals potential adaptations to biotrophy.</title>
        <authorList>
            <person name="Fletcher K."/>
            <person name="Klosterman S.J."/>
            <person name="Derevnina L."/>
            <person name="Martin F."/>
            <person name="Koike S."/>
            <person name="Reyes Chin-Wo S."/>
            <person name="Mou B."/>
            <person name="Michelmore R."/>
        </authorList>
    </citation>
    <scope>NUCLEOTIDE SEQUENCE [LARGE SCALE GENOMIC DNA]</scope>
    <source>
        <strain evidence="2 3">R14</strain>
    </source>
</reference>
<keyword evidence="3" id="KW-1185">Reference proteome</keyword>
<dbReference type="VEuPathDB" id="FungiDB:DD237_001428"/>
<dbReference type="AlphaFoldDB" id="A0A3M6VNN3"/>
<evidence type="ECO:0000256" key="1">
    <source>
        <dbReference type="SAM" id="SignalP"/>
    </source>
</evidence>
<comment type="caution">
    <text evidence="2">The sequence shown here is derived from an EMBL/GenBank/DDBJ whole genome shotgun (WGS) entry which is preliminary data.</text>
</comment>
<organism evidence="2 3">
    <name type="scientific">Peronospora effusa</name>
    <dbReference type="NCBI Taxonomy" id="542832"/>
    <lineage>
        <taxon>Eukaryota</taxon>
        <taxon>Sar</taxon>
        <taxon>Stramenopiles</taxon>
        <taxon>Oomycota</taxon>
        <taxon>Peronosporomycetes</taxon>
        <taxon>Peronosporales</taxon>
        <taxon>Peronosporaceae</taxon>
        <taxon>Peronospora</taxon>
    </lineage>
</organism>
<feature type="chain" id="PRO_5018013023" description="RxLR effector protein" evidence="1">
    <location>
        <begin position="22"/>
        <end position="385"/>
    </location>
</feature>
<gene>
    <name evidence="2" type="ORF">DD238_001957</name>
</gene>
<feature type="signal peptide" evidence="1">
    <location>
        <begin position="1"/>
        <end position="21"/>
    </location>
</feature>
<accession>A0A3M6VNN3</accession>
<evidence type="ECO:0000313" key="2">
    <source>
        <dbReference type="EMBL" id="RMX67156.1"/>
    </source>
</evidence>
<sequence>MRLDSLFFVALLFACFNTSSTRSISTSTGSVTPSQKDVPTHGFVRDGVETIKEERTFNEPGFDKAIEGVNSMAPGFIKEMLDWIAGKSETYAEKAYKFLQLDEDNNLGLRNERYNAWIRYLAEAPPAIKSAIPKFLSRHGDESLLTMLDALEEAKVGKDLQGQLKSALITSWKDQKKPARDVFTLLKLNLKPEPNHSVDVERLSMWVQYVEKNLFMPGTQMLVVIRNYELDVRAMILGGLKQIEGTDWVVQFLQNPLLKIFQERDGLFKGQVVQVFNELNLQNNLLKNPNLDIFYSFAAKFESTMTKEASLITAARAVYGDIPLGKMLEAAWRKDTDATATPLLLELFRQWNADTKSHQRDIDNKLEGDLQASYDAYISAFVKAI</sequence>
<dbReference type="Proteomes" id="UP000282087">
    <property type="component" value="Unassembled WGS sequence"/>
</dbReference>